<accession>A0A5B8S0U5</accession>
<dbReference type="GO" id="GO:0015035">
    <property type="term" value="F:protein-disulfide reductase activity"/>
    <property type="evidence" value="ECO:0007669"/>
    <property type="project" value="TreeGrafter"/>
</dbReference>
<dbReference type="KEGG" id="ngf:FRF71_02745"/>
<dbReference type="EMBL" id="CP042345">
    <property type="protein sequence ID" value="QEA15140.1"/>
    <property type="molecule type" value="Genomic_DNA"/>
</dbReference>
<dbReference type="InterPro" id="IPR035671">
    <property type="entry name" value="DsbD_gamma"/>
</dbReference>
<feature type="transmembrane region" description="Helical" evidence="6">
    <location>
        <begin position="479"/>
        <end position="496"/>
    </location>
</feature>
<dbReference type="SUPFAM" id="SSF52833">
    <property type="entry name" value="Thioredoxin-like"/>
    <property type="match status" value="1"/>
</dbReference>
<evidence type="ECO:0000313" key="11">
    <source>
        <dbReference type="Proteomes" id="UP000321172"/>
    </source>
</evidence>
<dbReference type="Proteomes" id="UP000321172">
    <property type="component" value="Chromosome"/>
</dbReference>
<dbReference type="InterPro" id="IPR003834">
    <property type="entry name" value="Cyt_c_assmbl_TM_dom"/>
</dbReference>
<keyword evidence="11" id="KW-1185">Reference proteome</keyword>
<dbReference type="Pfam" id="PF02683">
    <property type="entry name" value="DsbD_TM"/>
    <property type="match status" value="1"/>
</dbReference>
<comment type="subcellular location">
    <subcellularLocation>
        <location evidence="1">Membrane</location>
        <topology evidence="1">Multi-pass membrane protein</topology>
    </subcellularLocation>
</comment>
<name>A0A5B8S0U5_9SPHN</name>
<feature type="domain" description="Thiol:disulfide interchange protein DsbD N-terminal" evidence="9">
    <location>
        <begin position="32"/>
        <end position="151"/>
    </location>
</feature>
<sequence>MPRLAALIAFLLQLLILVASPARAGETNIVATLLAEGPAMPGRTVTLAIDMQPKPGWHGYWQNPGDAGQGMSVAWSLPPGAKAGALAYPVPATLTIAGLMNHVFKTEYAVLVPFTVPADAKPGQVLDLRAKAQWLACTDEICVPEQGELAARVTVGAPGQPDARFDRWRAALPAPLGSPARFAFANRKLRVAIPLPAAMQVSEPHLFLATGSVVDYAAPQAFFRAGDLLVAEVPVAKYDPAQPGAIEAVLRLNPHGDGVTISAAPGDVPTGGEPLTASASAAPSLAWLILAALAGGLLLNVMPCVFPILSLKALSLARAGESASQARAEGLAYTAGVVIACLALGGLLLGLRAAGQEVGWAFQLQEPLVVAALLLLAVAITANLLGLYEFMVPGFASEGSPQGAFATGLLAAFAATPCTGPFMAAAMGAALLLPPLPALLLFAALGLGIALPFLAIAWVPALRRRMPKPGPWMGKFRAWMALPMGLTALALIWLASRIGGNAFAFALGLIAVIVVAALVLLGRRQRNGLAGGRLWWSGLAALLALAAIGLPGMVRAPSASPEAGLLDARPFSEQALAAARASGKPVFVYMTADWCLSCKVNERVAIEREPTREAFRKAGVIVLRGDWTRRDPAITRFLTAQGAAGIPLYLWYPASGGAPAQLPQVLGPDSLVEQAQR</sequence>
<dbReference type="OrthoDB" id="9811036at2"/>
<keyword evidence="7" id="KW-0732">Signal</keyword>
<feature type="transmembrane region" description="Helical" evidence="6">
    <location>
        <begin position="285"/>
        <end position="309"/>
    </location>
</feature>
<protein>
    <submittedName>
        <fullName evidence="10">Thiol:disulfide interchange protein</fullName>
    </submittedName>
</protein>
<evidence type="ECO:0000313" key="10">
    <source>
        <dbReference type="EMBL" id="QEA15140.1"/>
    </source>
</evidence>
<dbReference type="RefSeq" id="WP_147089121.1">
    <property type="nucleotide sequence ID" value="NZ_BAABJD010000002.1"/>
</dbReference>
<feature type="transmembrane region" description="Helical" evidence="6">
    <location>
        <begin position="534"/>
        <end position="554"/>
    </location>
</feature>
<reference evidence="10 11" key="1">
    <citation type="journal article" date="2013" name="J. Microbiol. Biotechnol.">
        <title>Novosphingobium ginsenosidimutans sp. nov., with the ability to convert ginsenoside.</title>
        <authorList>
            <person name="Kim J.K."/>
            <person name="He D."/>
            <person name="Liu Q.M."/>
            <person name="Park H.Y."/>
            <person name="Jung M.S."/>
            <person name="Yoon M.H."/>
            <person name="Kim S.C."/>
            <person name="Im W.T."/>
        </authorList>
    </citation>
    <scope>NUCLEOTIDE SEQUENCE [LARGE SCALE GENOMIC DNA]</scope>
    <source>
        <strain evidence="10 11">FW-6</strain>
    </source>
</reference>
<organism evidence="10 11">
    <name type="scientific">Novosphingobium ginsenosidimutans</name>
    <dbReference type="NCBI Taxonomy" id="1176536"/>
    <lineage>
        <taxon>Bacteria</taxon>
        <taxon>Pseudomonadati</taxon>
        <taxon>Pseudomonadota</taxon>
        <taxon>Alphaproteobacteria</taxon>
        <taxon>Sphingomonadales</taxon>
        <taxon>Sphingomonadaceae</taxon>
        <taxon>Novosphingobium</taxon>
    </lineage>
</organism>
<feature type="domain" description="Cytochrome C biogenesis protein transmembrane" evidence="8">
    <location>
        <begin position="287"/>
        <end position="497"/>
    </location>
</feature>
<feature type="transmembrane region" description="Helical" evidence="6">
    <location>
        <begin position="439"/>
        <end position="459"/>
    </location>
</feature>
<dbReference type="InterPro" id="IPR036249">
    <property type="entry name" value="Thioredoxin-like_sf"/>
</dbReference>
<evidence type="ECO:0000259" key="9">
    <source>
        <dbReference type="Pfam" id="PF11412"/>
    </source>
</evidence>
<proteinExistence type="predicted"/>
<keyword evidence="5 6" id="KW-0472">Membrane</keyword>
<evidence type="ECO:0000256" key="2">
    <source>
        <dbReference type="ARBA" id="ARBA00022692"/>
    </source>
</evidence>
<feature type="transmembrane region" description="Helical" evidence="6">
    <location>
        <begin position="369"/>
        <end position="388"/>
    </location>
</feature>
<evidence type="ECO:0000256" key="1">
    <source>
        <dbReference type="ARBA" id="ARBA00004141"/>
    </source>
</evidence>
<dbReference type="GO" id="GO:0045454">
    <property type="term" value="P:cell redox homeostasis"/>
    <property type="evidence" value="ECO:0007669"/>
    <property type="project" value="TreeGrafter"/>
</dbReference>
<keyword evidence="3" id="KW-0201">Cytochrome c-type biogenesis</keyword>
<dbReference type="CDD" id="cd02953">
    <property type="entry name" value="DsbDgamma"/>
    <property type="match status" value="1"/>
</dbReference>
<dbReference type="GO" id="GO:0016020">
    <property type="term" value="C:membrane"/>
    <property type="evidence" value="ECO:0007669"/>
    <property type="project" value="UniProtKB-SubCell"/>
</dbReference>
<feature type="signal peptide" evidence="7">
    <location>
        <begin position="1"/>
        <end position="24"/>
    </location>
</feature>
<gene>
    <name evidence="10" type="ORF">FRF71_02745</name>
</gene>
<evidence type="ECO:0000256" key="4">
    <source>
        <dbReference type="ARBA" id="ARBA00022989"/>
    </source>
</evidence>
<evidence type="ECO:0000256" key="6">
    <source>
        <dbReference type="SAM" id="Phobius"/>
    </source>
</evidence>
<dbReference type="GO" id="GO:0017004">
    <property type="term" value="P:cytochrome complex assembly"/>
    <property type="evidence" value="ECO:0007669"/>
    <property type="project" value="UniProtKB-KW"/>
</dbReference>
<dbReference type="AlphaFoldDB" id="A0A5B8S0U5"/>
<evidence type="ECO:0000256" key="5">
    <source>
        <dbReference type="ARBA" id="ARBA00023136"/>
    </source>
</evidence>
<keyword evidence="4 6" id="KW-1133">Transmembrane helix</keyword>
<evidence type="ECO:0000256" key="7">
    <source>
        <dbReference type="SAM" id="SignalP"/>
    </source>
</evidence>
<dbReference type="PANTHER" id="PTHR32234">
    <property type="entry name" value="THIOL:DISULFIDE INTERCHANGE PROTEIN DSBD"/>
    <property type="match status" value="1"/>
</dbReference>
<dbReference type="Gene3D" id="3.40.30.10">
    <property type="entry name" value="Glutaredoxin"/>
    <property type="match status" value="1"/>
</dbReference>
<dbReference type="Pfam" id="PF13899">
    <property type="entry name" value="Thioredoxin_7"/>
    <property type="match status" value="1"/>
</dbReference>
<evidence type="ECO:0000259" key="8">
    <source>
        <dbReference type="Pfam" id="PF02683"/>
    </source>
</evidence>
<evidence type="ECO:0000256" key="3">
    <source>
        <dbReference type="ARBA" id="ARBA00022748"/>
    </source>
</evidence>
<feature type="transmembrane region" description="Helical" evidence="6">
    <location>
        <begin position="409"/>
        <end position="433"/>
    </location>
</feature>
<feature type="transmembrane region" description="Helical" evidence="6">
    <location>
        <begin position="502"/>
        <end position="522"/>
    </location>
</feature>
<keyword evidence="2 6" id="KW-0812">Transmembrane</keyword>
<feature type="transmembrane region" description="Helical" evidence="6">
    <location>
        <begin position="330"/>
        <end position="349"/>
    </location>
</feature>
<feature type="chain" id="PRO_5023072547" evidence="7">
    <location>
        <begin position="25"/>
        <end position="677"/>
    </location>
</feature>
<dbReference type="Pfam" id="PF11412">
    <property type="entry name" value="DsbD_N"/>
    <property type="match status" value="1"/>
</dbReference>
<dbReference type="PANTHER" id="PTHR32234:SF3">
    <property type="entry name" value="SUPPRESSION OF COPPER SENSITIVITY PROTEIN"/>
    <property type="match status" value="1"/>
</dbReference>
<dbReference type="InterPro" id="IPR028250">
    <property type="entry name" value="DsbDN"/>
</dbReference>